<feature type="transmembrane region" description="Helical" evidence="1">
    <location>
        <begin position="395"/>
        <end position="413"/>
    </location>
</feature>
<dbReference type="RefSeq" id="WP_052021547.1">
    <property type="nucleotide sequence ID" value="NZ_AYXG01000166.1"/>
</dbReference>
<sequence length="429" mass="43587">MTAPTQLAEPTAPRGRFGRGLGGKVRVVLGRGVARGAIQLSLLGLLPVWGADAFGRYVAATGAFTWVVGVVLGVEKAALTAVPRTRLLAAQTTRMLIGRAAALFAAGLLAAAALSPVGGAPALYGLAAANAAGMGLLSVLAAVHRLADHPERDSFGYAGYAVWVLGMGGLALAGVLRPYGYLLALTTGLVVACAVLAWLVPALRTRPTHRRDLARLLNRRVVLLGLTDVTDSAGVSILFVVLAAVDKPADSALVYLMLLVSSTLGSFGILVLRLIQPSTSLRLRGTGGASGRLRARTMLGRTAIGAGGIAVATTGALLTARSTLGPDALAAIGRHPLAIGGLVLVEMTSFCMVVYAVFLLENTNGAVLSLTTSAALASLVATVATALVVVTTLGAVGAFLALVVGLAVKAAVLHARLRPHPVIDVPLPD</sequence>
<feature type="transmembrane region" description="Helical" evidence="1">
    <location>
        <begin position="123"/>
        <end position="143"/>
    </location>
</feature>
<keyword evidence="3" id="KW-1185">Reference proteome</keyword>
<gene>
    <name evidence="2" type="ORF">UO65_4479</name>
</gene>
<reference evidence="2 3" key="1">
    <citation type="journal article" date="2014" name="Genome Announc.">
        <title>Draft Genome Sequence of the Antitrypanosomally Active Sponge-Associated Bacterium Actinokineospora sp. Strain EG49.</title>
        <authorList>
            <person name="Harjes J."/>
            <person name="Ryu T."/>
            <person name="Abdelmohsen U.R."/>
            <person name="Moitinho-Silva L."/>
            <person name="Horn H."/>
            <person name="Ravasi T."/>
            <person name="Hentschel U."/>
        </authorList>
    </citation>
    <scope>NUCLEOTIDE SEQUENCE [LARGE SCALE GENOMIC DNA]</scope>
    <source>
        <strain evidence="2 3">EG49</strain>
    </source>
</reference>
<dbReference type="EMBL" id="AYXG01000166">
    <property type="protein sequence ID" value="EWC60233.1"/>
    <property type="molecule type" value="Genomic_DNA"/>
</dbReference>
<name>W7IJ10_9PSEU</name>
<feature type="transmembrane region" description="Helical" evidence="1">
    <location>
        <begin position="155"/>
        <end position="173"/>
    </location>
</feature>
<keyword evidence="1" id="KW-1133">Transmembrane helix</keyword>
<keyword evidence="1" id="KW-0812">Transmembrane</keyword>
<organism evidence="2 3">
    <name type="scientific">Actinokineospora spheciospongiae</name>
    <dbReference type="NCBI Taxonomy" id="909613"/>
    <lineage>
        <taxon>Bacteria</taxon>
        <taxon>Bacillati</taxon>
        <taxon>Actinomycetota</taxon>
        <taxon>Actinomycetes</taxon>
        <taxon>Pseudonocardiales</taxon>
        <taxon>Pseudonocardiaceae</taxon>
        <taxon>Actinokineospora</taxon>
    </lineage>
</organism>
<feature type="transmembrane region" description="Helical" evidence="1">
    <location>
        <begin position="179"/>
        <end position="200"/>
    </location>
</feature>
<evidence type="ECO:0000256" key="1">
    <source>
        <dbReference type="SAM" id="Phobius"/>
    </source>
</evidence>
<feature type="transmembrane region" description="Helical" evidence="1">
    <location>
        <begin position="338"/>
        <end position="360"/>
    </location>
</feature>
<dbReference type="Proteomes" id="UP000019277">
    <property type="component" value="Unassembled WGS sequence"/>
</dbReference>
<accession>W7IJ10</accession>
<dbReference type="AlphaFoldDB" id="W7IJ10"/>
<feature type="transmembrane region" description="Helical" evidence="1">
    <location>
        <begin position="96"/>
        <end position="117"/>
    </location>
</feature>
<proteinExistence type="predicted"/>
<comment type="caution">
    <text evidence="2">The sequence shown here is derived from an EMBL/GenBank/DDBJ whole genome shotgun (WGS) entry which is preliminary data.</text>
</comment>
<dbReference type="STRING" id="909613.UO65_4479"/>
<feature type="transmembrane region" description="Helical" evidence="1">
    <location>
        <begin position="298"/>
        <end position="318"/>
    </location>
</feature>
<dbReference type="eggNOG" id="ENOG5033VVH">
    <property type="taxonomic scope" value="Bacteria"/>
</dbReference>
<dbReference type="OrthoDB" id="3695862at2"/>
<evidence type="ECO:0000313" key="3">
    <source>
        <dbReference type="Proteomes" id="UP000019277"/>
    </source>
</evidence>
<evidence type="ECO:0000313" key="2">
    <source>
        <dbReference type="EMBL" id="EWC60233.1"/>
    </source>
</evidence>
<feature type="transmembrane region" description="Helical" evidence="1">
    <location>
        <begin position="367"/>
        <end position="389"/>
    </location>
</feature>
<feature type="transmembrane region" description="Helical" evidence="1">
    <location>
        <begin position="251"/>
        <end position="275"/>
    </location>
</feature>
<protein>
    <submittedName>
        <fullName evidence="2">Uncharacterized protein</fullName>
    </submittedName>
</protein>
<feature type="transmembrane region" description="Helical" evidence="1">
    <location>
        <begin position="57"/>
        <end position="75"/>
    </location>
</feature>
<keyword evidence="1" id="KW-0472">Membrane</keyword>
<feature type="transmembrane region" description="Helical" evidence="1">
    <location>
        <begin position="221"/>
        <end position="245"/>
    </location>
</feature>